<dbReference type="RefSeq" id="WP_084433945.1">
    <property type="nucleotide sequence ID" value="NZ_FWXV01000013.1"/>
</dbReference>
<reference evidence="1 2" key="1">
    <citation type="submission" date="2017-04" db="EMBL/GenBank/DDBJ databases">
        <authorList>
            <person name="Afonso C.L."/>
            <person name="Miller P.J."/>
            <person name="Scott M.A."/>
            <person name="Spackman E."/>
            <person name="Goraichik I."/>
            <person name="Dimitrov K.M."/>
            <person name="Suarez D.L."/>
            <person name="Swayne D.E."/>
        </authorList>
    </citation>
    <scope>NUCLEOTIDE SEQUENCE [LARGE SCALE GENOMIC DNA]</scope>
    <source>
        <strain evidence="1 2">DSM 43828</strain>
    </source>
</reference>
<dbReference type="AlphaFoldDB" id="A0A1W2FW62"/>
<gene>
    <name evidence="1" type="ORF">SAMN05661093_09735</name>
</gene>
<proteinExistence type="predicted"/>
<evidence type="ECO:0000313" key="1">
    <source>
        <dbReference type="EMBL" id="SMD26155.1"/>
    </source>
</evidence>
<dbReference type="Proteomes" id="UP000192674">
    <property type="component" value="Unassembled WGS sequence"/>
</dbReference>
<sequence>MNGIQVDTWIKLEACQISYTLDGDMAELQFGGRLDGLSVTATQDGLRNLIDTATEALQAIRTEPDGKI</sequence>
<protein>
    <submittedName>
        <fullName evidence="1">Uncharacterized protein</fullName>
    </submittedName>
</protein>
<evidence type="ECO:0000313" key="2">
    <source>
        <dbReference type="Proteomes" id="UP000192674"/>
    </source>
</evidence>
<organism evidence="1 2">
    <name type="scientific">Kibdelosporangium aridum</name>
    <dbReference type="NCBI Taxonomy" id="2030"/>
    <lineage>
        <taxon>Bacteria</taxon>
        <taxon>Bacillati</taxon>
        <taxon>Actinomycetota</taxon>
        <taxon>Actinomycetes</taxon>
        <taxon>Pseudonocardiales</taxon>
        <taxon>Pseudonocardiaceae</taxon>
        <taxon>Kibdelosporangium</taxon>
    </lineage>
</organism>
<accession>A0A1W2FW62</accession>
<dbReference type="OrthoDB" id="3698532at2"/>
<name>A0A1W2FW62_KIBAR</name>
<keyword evidence="2" id="KW-1185">Reference proteome</keyword>
<dbReference type="EMBL" id="FWXV01000013">
    <property type="protein sequence ID" value="SMD26155.1"/>
    <property type="molecule type" value="Genomic_DNA"/>
</dbReference>